<feature type="transmembrane region" description="Helical" evidence="10">
    <location>
        <begin position="158"/>
        <end position="179"/>
    </location>
</feature>
<dbReference type="InterPro" id="IPR010627">
    <property type="entry name" value="Prepilin_pept_A24_N"/>
</dbReference>
<gene>
    <name evidence="13" type="ORF">H9741_03260</name>
</gene>
<evidence type="ECO:0000256" key="3">
    <source>
        <dbReference type="ARBA" id="ARBA00022475"/>
    </source>
</evidence>
<dbReference type="GO" id="GO:0008168">
    <property type="term" value="F:methyltransferase activity"/>
    <property type="evidence" value="ECO:0007669"/>
    <property type="project" value="UniProtKB-KW"/>
</dbReference>
<comment type="function">
    <text evidence="9">Plays an essential role in type IV pili and type II pseudopili formation by proteolytically removing the leader sequence from substrate proteins and subsequently monomethylating the alpha-amino group of the newly exposed N-terminal phenylalanine.</text>
</comment>
<sequence length="270" mass="29468">MEQFYYITTCVLFAVLGLCIGSFLNVLIYRLPRGMNLAKPASHCTVCGHKIAWYDNIPLLSYLILRGKCRSCGARISPRYFLVELSNAALWISCCLAVYRDVTSIPVAAVYALALSVLLTMAVTDMENLFLPDSLQIALFVIALAGVFTDLSQWQDKLWGLLLGGGFFLFIYCLSFVLFQKEGLGFGDVKLMASAGLLLGWKGVVVATVLAVAVALADIVIRKLFLRRGETLPCAETGEEFAFAPYLAFGTAAALFCGTALFDGYLALFL</sequence>
<dbReference type="EMBL" id="DXFX01000043">
    <property type="protein sequence ID" value="HIX07464.1"/>
    <property type="molecule type" value="Genomic_DNA"/>
</dbReference>
<feature type="transmembrane region" description="Helical" evidence="10">
    <location>
        <begin position="241"/>
        <end position="268"/>
    </location>
</feature>
<evidence type="ECO:0000256" key="7">
    <source>
        <dbReference type="ARBA" id="ARBA00023136"/>
    </source>
</evidence>
<feature type="transmembrane region" description="Helical" evidence="10">
    <location>
        <begin position="135"/>
        <end position="152"/>
    </location>
</feature>
<comment type="caution">
    <text evidence="13">The sequence shown here is derived from an EMBL/GenBank/DDBJ whole genome shotgun (WGS) entry which is preliminary data.</text>
</comment>
<dbReference type="EC" id="2.1.1.-" evidence="9"/>
<dbReference type="GO" id="GO:0004190">
    <property type="term" value="F:aspartic-type endopeptidase activity"/>
    <property type="evidence" value="ECO:0007669"/>
    <property type="project" value="UniProtKB-EC"/>
</dbReference>
<keyword evidence="9" id="KW-0808">Transferase</keyword>
<evidence type="ECO:0000256" key="10">
    <source>
        <dbReference type="SAM" id="Phobius"/>
    </source>
</evidence>
<dbReference type="GO" id="GO:0005886">
    <property type="term" value="C:plasma membrane"/>
    <property type="evidence" value="ECO:0007669"/>
    <property type="project" value="UniProtKB-SubCell"/>
</dbReference>
<feature type="transmembrane region" description="Helical" evidence="10">
    <location>
        <begin position="105"/>
        <end position="123"/>
    </location>
</feature>
<keyword evidence="9" id="KW-0378">Hydrolase</keyword>
<dbReference type="AlphaFoldDB" id="A0A9D2AF61"/>
<comment type="catalytic activity">
    <reaction evidence="9">
        <text>Typically cleaves a -Gly-|-Phe- bond to release an N-terminal, basic peptide of 5-8 residues from type IV prepilin, and then N-methylates the new N-terminal amino group, the methyl donor being S-adenosyl-L-methionine.</text>
        <dbReference type="EC" id="3.4.23.43"/>
    </reaction>
</comment>
<keyword evidence="4" id="KW-0997">Cell inner membrane</keyword>
<evidence type="ECO:0000256" key="6">
    <source>
        <dbReference type="ARBA" id="ARBA00022989"/>
    </source>
</evidence>
<name>A0A9D2AF61_9FIRM</name>
<evidence type="ECO:0000313" key="13">
    <source>
        <dbReference type="EMBL" id="HIX07464.1"/>
    </source>
</evidence>
<evidence type="ECO:0000313" key="14">
    <source>
        <dbReference type="Proteomes" id="UP000824204"/>
    </source>
</evidence>
<evidence type="ECO:0000256" key="4">
    <source>
        <dbReference type="ARBA" id="ARBA00022519"/>
    </source>
</evidence>
<evidence type="ECO:0000256" key="1">
    <source>
        <dbReference type="ARBA" id="ARBA00004429"/>
    </source>
</evidence>
<feature type="domain" description="Prepilin type IV endopeptidase peptidase" evidence="11">
    <location>
        <begin position="113"/>
        <end position="216"/>
    </location>
</feature>
<keyword evidence="9" id="KW-0645">Protease</keyword>
<comment type="subcellular location">
    <subcellularLocation>
        <location evidence="1">Cell inner membrane</location>
        <topology evidence="1">Multi-pass membrane protein</topology>
    </subcellularLocation>
    <subcellularLocation>
        <location evidence="9">Cell membrane</location>
        <topology evidence="9">Multi-pass membrane protein</topology>
    </subcellularLocation>
</comment>
<dbReference type="GO" id="GO:0032259">
    <property type="term" value="P:methylation"/>
    <property type="evidence" value="ECO:0007669"/>
    <property type="project" value="UniProtKB-KW"/>
</dbReference>
<dbReference type="Gene3D" id="1.20.120.1220">
    <property type="match status" value="1"/>
</dbReference>
<evidence type="ECO:0000256" key="5">
    <source>
        <dbReference type="ARBA" id="ARBA00022692"/>
    </source>
</evidence>
<keyword evidence="9" id="KW-0511">Multifunctional enzyme</keyword>
<accession>A0A9D2AF61</accession>
<comment type="similarity">
    <text evidence="2 8">Belongs to the peptidase A24 family.</text>
</comment>
<dbReference type="Proteomes" id="UP000824204">
    <property type="component" value="Unassembled WGS sequence"/>
</dbReference>
<keyword evidence="6 10" id="KW-1133">Transmembrane helix</keyword>
<evidence type="ECO:0000256" key="2">
    <source>
        <dbReference type="ARBA" id="ARBA00005801"/>
    </source>
</evidence>
<dbReference type="Pfam" id="PF01478">
    <property type="entry name" value="Peptidase_A24"/>
    <property type="match status" value="1"/>
</dbReference>
<keyword evidence="5 9" id="KW-0812">Transmembrane</keyword>
<dbReference type="InterPro" id="IPR014032">
    <property type="entry name" value="Peptidase_A24A_bac"/>
</dbReference>
<evidence type="ECO:0000256" key="8">
    <source>
        <dbReference type="RuleBase" id="RU003793"/>
    </source>
</evidence>
<dbReference type="GO" id="GO:0006465">
    <property type="term" value="P:signal peptide processing"/>
    <property type="evidence" value="ECO:0007669"/>
    <property type="project" value="TreeGrafter"/>
</dbReference>
<dbReference type="InterPro" id="IPR050882">
    <property type="entry name" value="Prepilin_peptidase/N-MTase"/>
</dbReference>
<evidence type="ECO:0000259" key="11">
    <source>
        <dbReference type="Pfam" id="PF01478"/>
    </source>
</evidence>
<dbReference type="PANTHER" id="PTHR30487">
    <property type="entry name" value="TYPE 4 PREPILIN-LIKE PROTEINS LEADER PEPTIDE-PROCESSING ENZYME"/>
    <property type="match status" value="1"/>
</dbReference>
<feature type="transmembrane region" description="Helical" evidence="10">
    <location>
        <begin position="199"/>
        <end position="221"/>
    </location>
</feature>
<dbReference type="EC" id="3.4.23.43" evidence="9"/>
<protein>
    <recommendedName>
        <fullName evidence="9">Prepilin leader peptidase/N-methyltransferase</fullName>
        <ecNumber evidence="9">2.1.1.-</ecNumber>
        <ecNumber evidence="9">3.4.23.43</ecNumber>
    </recommendedName>
</protein>
<keyword evidence="7 10" id="KW-0472">Membrane</keyword>
<dbReference type="Pfam" id="PF06750">
    <property type="entry name" value="A24_N_bact"/>
    <property type="match status" value="1"/>
</dbReference>
<reference evidence="13" key="1">
    <citation type="journal article" date="2021" name="PeerJ">
        <title>Extensive microbial diversity within the chicken gut microbiome revealed by metagenomics and culture.</title>
        <authorList>
            <person name="Gilroy R."/>
            <person name="Ravi A."/>
            <person name="Getino M."/>
            <person name="Pursley I."/>
            <person name="Horton D.L."/>
            <person name="Alikhan N.F."/>
            <person name="Baker D."/>
            <person name="Gharbi K."/>
            <person name="Hall N."/>
            <person name="Watson M."/>
            <person name="Adriaenssens E.M."/>
            <person name="Foster-Nyarko E."/>
            <person name="Jarju S."/>
            <person name="Secka A."/>
            <person name="Antonio M."/>
            <person name="Oren A."/>
            <person name="Chaudhuri R.R."/>
            <person name="La Ragione R."/>
            <person name="Hildebrand F."/>
            <person name="Pallen M.J."/>
        </authorList>
    </citation>
    <scope>NUCLEOTIDE SEQUENCE</scope>
    <source>
        <strain evidence="13">811</strain>
    </source>
</reference>
<reference evidence="13" key="2">
    <citation type="submission" date="2021-04" db="EMBL/GenBank/DDBJ databases">
        <authorList>
            <person name="Gilroy R."/>
        </authorList>
    </citation>
    <scope>NUCLEOTIDE SEQUENCE</scope>
    <source>
        <strain evidence="13">811</strain>
    </source>
</reference>
<keyword evidence="3" id="KW-1003">Cell membrane</keyword>
<evidence type="ECO:0000256" key="9">
    <source>
        <dbReference type="RuleBase" id="RU003794"/>
    </source>
</evidence>
<organism evidence="13 14">
    <name type="scientific">Candidatus Borkfalkia faecipullorum</name>
    <dbReference type="NCBI Taxonomy" id="2838510"/>
    <lineage>
        <taxon>Bacteria</taxon>
        <taxon>Bacillati</taxon>
        <taxon>Bacillota</taxon>
        <taxon>Clostridia</taxon>
        <taxon>Christensenellales</taxon>
        <taxon>Christensenellaceae</taxon>
        <taxon>Candidatus Borkfalkia</taxon>
    </lineage>
</organism>
<proteinExistence type="inferred from homology"/>
<feature type="domain" description="Prepilin peptidase A24 N-terminal" evidence="12">
    <location>
        <begin position="15"/>
        <end position="96"/>
    </location>
</feature>
<keyword evidence="9" id="KW-0489">Methyltransferase</keyword>
<dbReference type="PANTHER" id="PTHR30487:SF0">
    <property type="entry name" value="PREPILIN LEADER PEPTIDASE_N-METHYLTRANSFERASE-RELATED"/>
    <property type="match status" value="1"/>
</dbReference>
<feature type="transmembrane region" description="Helical" evidence="10">
    <location>
        <begin position="6"/>
        <end position="29"/>
    </location>
</feature>
<dbReference type="PRINTS" id="PR00864">
    <property type="entry name" value="PREPILNPTASE"/>
</dbReference>
<evidence type="ECO:0000259" key="12">
    <source>
        <dbReference type="Pfam" id="PF06750"/>
    </source>
</evidence>
<dbReference type="InterPro" id="IPR000045">
    <property type="entry name" value="Prepilin_IV_endopep_pep"/>
</dbReference>